<protein>
    <recommendedName>
        <fullName evidence="1">Putative DNA-binding domain-containing protein</fullName>
    </recommendedName>
</protein>
<feature type="domain" description="Putative DNA-binding" evidence="1">
    <location>
        <begin position="5"/>
        <end position="95"/>
    </location>
</feature>
<dbReference type="InterPro" id="IPR044922">
    <property type="entry name" value="DUF2063_N_sf"/>
</dbReference>
<evidence type="ECO:0000313" key="2">
    <source>
        <dbReference type="EMBL" id="SMX32958.1"/>
    </source>
</evidence>
<proteinExistence type="predicted"/>
<dbReference type="RefSeq" id="WP_093966109.1">
    <property type="nucleotide sequence ID" value="NZ_FXYE01000001.1"/>
</dbReference>
<gene>
    <name evidence="2" type="ORF">COL8621_00927</name>
</gene>
<dbReference type="Pfam" id="PF09836">
    <property type="entry name" value="DUF2063"/>
    <property type="match status" value="1"/>
</dbReference>
<evidence type="ECO:0000259" key="1">
    <source>
        <dbReference type="Pfam" id="PF09836"/>
    </source>
</evidence>
<reference evidence="3" key="1">
    <citation type="submission" date="2017-05" db="EMBL/GenBank/DDBJ databases">
        <authorList>
            <person name="Rodrigo-Torres L."/>
            <person name="Arahal R. D."/>
            <person name="Lucena T."/>
        </authorList>
    </citation>
    <scope>NUCLEOTIDE SEQUENCE [LARGE SCALE GENOMIC DNA]</scope>
    <source>
        <strain evidence="3">CECT 8621</strain>
    </source>
</reference>
<dbReference type="AlphaFoldDB" id="A0A238JQJ6"/>
<dbReference type="Proteomes" id="UP000202922">
    <property type="component" value="Unassembled WGS sequence"/>
</dbReference>
<dbReference type="OrthoDB" id="4146344at2"/>
<evidence type="ECO:0000313" key="3">
    <source>
        <dbReference type="Proteomes" id="UP000202922"/>
    </source>
</evidence>
<dbReference type="Gene3D" id="1.10.150.690">
    <property type="entry name" value="DUF2063"/>
    <property type="match status" value="1"/>
</dbReference>
<name>A0A238JQJ6_9RHOB</name>
<dbReference type="InterPro" id="IPR018640">
    <property type="entry name" value="DUF2063"/>
</dbReference>
<accession>A0A238JQJ6</accession>
<sequence>MNVNQATFTTAVLDPETAAPAGLTDPEGRPAGKRFSVYRNNVVVSLTSALETAFPVIHALVGEEFFKAMAGVFLRAHPPSSPLMMFYGTEMADFLADFEPVKHLGYLPDTARLELALRESYHAADAAPMDPETLVNLPPDRLMETRLRLSPAVRLVRSAYPITSIWRAHHDPAAEKPQMRAEDALIMRPEYDPTVHRLPPGGAAFIGALMNGNKLGGAVAAAEEAAEDFDLTQTLGLLIGGQAIIGTEEEV</sequence>
<keyword evidence="3" id="KW-1185">Reference proteome</keyword>
<dbReference type="EMBL" id="FXYE01000001">
    <property type="protein sequence ID" value="SMX32958.1"/>
    <property type="molecule type" value="Genomic_DNA"/>
</dbReference>
<organism evidence="2 3">
    <name type="scientific">Actibacterium lipolyticum</name>
    <dbReference type="NCBI Taxonomy" id="1524263"/>
    <lineage>
        <taxon>Bacteria</taxon>
        <taxon>Pseudomonadati</taxon>
        <taxon>Pseudomonadota</taxon>
        <taxon>Alphaproteobacteria</taxon>
        <taxon>Rhodobacterales</taxon>
        <taxon>Roseobacteraceae</taxon>
        <taxon>Actibacterium</taxon>
    </lineage>
</organism>